<proteinExistence type="inferred from homology"/>
<evidence type="ECO:0000256" key="5">
    <source>
        <dbReference type="ARBA" id="ARBA00022475"/>
    </source>
</evidence>
<evidence type="ECO:0000256" key="3">
    <source>
        <dbReference type="ARBA" id="ARBA00012668"/>
    </source>
</evidence>
<feature type="transmembrane region" description="Helical" evidence="14">
    <location>
        <begin position="267"/>
        <end position="287"/>
    </location>
</feature>
<dbReference type="InterPro" id="IPR039261">
    <property type="entry name" value="FNR_nucleotide-bd"/>
</dbReference>
<feature type="transmembrane region" description="Helical" evidence="14">
    <location>
        <begin position="162"/>
        <end position="188"/>
    </location>
</feature>
<feature type="transmembrane region" description="Helical" evidence="14">
    <location>
        <begin position="241"/>
        <end position="260"/>
    </location>
</feature>
<protein>
    <recommendedName>
        <fullName evidence="3">ferric-chelate reductase (NADPH)</fullName>
        <ecNumber evidence="3">1.16.1.9</ecNumber>
    </recommendedName>
</protein>
<evidence type="ECO:0000256" key="12">
    <source>
        <dbReference type="ARBA" id="ARBA00048483"/>
    </source>
</evidence>
<dbReference type="InterPro" id="IPR017938">
    <property type="entry name" value="Riboflavin_synthase-like_b-brl"/>
</dbReference>
<dbReference type="InterPro" id="IPR013130">
    <property type="entry name" value="Fe3_Rdtase_TM_dom"/>
</dbReference>
<sequence length="726" mass="79936">MSRWPNEPLPEGVPFDDLPASDPHCTNKSCDAFAKGFNESENEIPLMSQIDYGWWMLCYYGSWVLIFVLAHLIRMAIYYIGRRRKKRPSDCPSLSHRLVATYRSLIYRRFTGRRLQRLELPSFGVLALLSLSTIFTTCLIFPEQPYLRSLFRYGSPPLSIRCAMIISALMPLLIALAGKVNIVTVFTGSSYARLNIYHRYVGGLIFALATVHMVPHFVAPIQDGGYDHLAQLFIDKKRELSGTILYFIFLLMILFSVPWFRSRFYEFFAYTHFFLAFCFLGLLWWHIHGEYMSPIYIYLSVGLWVASALLRMTHRNQAFRKGQPLGFPTTIEALPGKMTRVTVRVPQSVTWKPGQHAFMRIPGISLKDNHPFSIASIPAANDPLLPGPKKANELVFLVGERKGFTHKLAERARSDHTSITFSEKHKHGDMESQRPHTATSLRTLIDGPYGDHLGPIHRLYDSVVLVASGTGIASTLPWASHLAAQMALAHATGSHDCRVRDIRLVWIVRQAEQLAWIREELDAAVSMAAASSGSLVVDVYVTRGSDASASASASASAVTLPRPESKRSSSAASSTVEKEKKKALDALTTPSAPPDDSKSRTLSPPPRFPRPTHAKSASLSSFASTNSTLFPSRCPSPSPSSPSLALTTPQNTRVHFGGRPDLATLVPKLVRGGRGDAKNAFVLACGSAAVVDAAIGRGVAQAQKLVGKGEGKGMFGVRGVGEALGW</sequence>
<dbReference type="PROSITE" id="PS51384">
    <property type="entry name" value="FAD_FR"/>
    <property type="match status" value="1"/>
</dbReference>
<dbReference type="InterPro" id="IPR051410">
    <property type="entry name" value="Ferric/Cupric_Reductase"/>
</dbReference>
<evidence type="ECO:0000259" key="15">
    <source>
        <dbReference type="PROSITE" id="PS51384"/>
    </source>
</evidence>
<dbReference type="Pfam" id="PF08030">
    <property type="entry name" value="NAD_binding_6"/>
    <property type="match status" value="1"/>
</dbReference>
<evidence type="ECO:0000256" key="13">
    <source>
        <dbReference type="SAM" id="MobiDB-lite"/>
    </source>
</evidence>
<dbReference type="Gene3D" id="2.40.30.10">
    <property type="entry name" value="Translation factors"/>
    <property type="match status" value="1"/>
</dbReference>
<dbReference type="SUPFAM" id="SSF52343">
    <property type="entry name" value="Ferredoxin reductase-like, C-terminal NADP-linked domain"/>
    <property type="match status" value="1"/>
</dbReference>
<accession>A0ABR1YWA9</accession>
<evidence type="ECO:0000256" key="1">
    <source>
        <dbReference type="ARBA" id="ARBA00004651"/>
    </source>
</evidence>
<evidence type="ECO:0000256" key="9">
    <source>
        <dbReference type="ARBA" id="ARBA00023002"/>
    </source>
</evidence>
<dbReference type="EMBL" id="JBBWRZ010000003">
    <property type="protein sequence ID" value="KAK8240493.1"/>
    <property type="molecule type" value="Genomic_DNA"/>
</dbReference>
<evidence type="ECO:0000256" key="8">
    <source>
        <dbReference type="ARBA" id="ARBA00022989"/>
    </source>
</evidence>
<dbReference type="SUPFAM" id="SSF63380">
    <property type="entry name" value="Riboflavin synthase domain-like"/>
    <property type="match status" value="1"/>
</dbReference>
<feature type="compositionally biased region" description="Low complexity" evidence="13">
    <location>
        <begin position="616"/>
        <end position="633"/>
    </location>
</feature>
<keyword evidence="17" id="KW-1185">Reference proteome</keyword>
<keyword evidence="8 14" id="KW-1133">Transmembrane helix</keyword>
<dbReference type="EC" id="1.16.1.9" evidence="3"/>
<dbReference type="CDD" id="cd06186">
    <property type="entry name" value="NOX_Duox_like_FAD_NADP"/>
    <property type="match status" value="1"/>
</dbReference>
<keyword evidence="11 14" id="KW-0472">Membrane</keyword>
<dbReference type="Gene3D" id="3.40.50.80">
    <property type="entry name" value="Nucleotide-binding domain of ferredoxin-NADP reductase (FNR) module"/>
    <property type="match status" value="1"/>
</dbReference>
<dbReference type="InterPro" id="IPR013121">
    <property type="entry name" value="Fe_red_NAD-bd_6"/>
</dbReference>
<evidence type="ECO:0000313" key="17">
    <source>
        <dbReference type="Proteomes" id="UP001492380"/>
    </source>
</evidence>
<keyword evidence="9" id="KW-0560">Oxidoreductase</keyword>
<evidence type="ECO:0000313" key="16">
    <source>
        <dbReference type="EMBL" id="KAK8240493.1"/>
    </source>
</evidence>
<evidence type="ECO:0000256" key="10">
    <source>
        <dbReference type="ARBA" id="ARBA00023065"/>
    </source>
</evidence>
<dbReference type="Pfam" id="PF08022">
    <property type="entry name" value="FAD_binding_8"/>
    <property type="match status" value="1"/>
</dbReference>
<comment type="subcellular location">
    <subcellularLocation>
        <location evidence="1">Cell membrane</location>
        <topology evidence="1">Multi-pass membrane protein</topology>
    </subcellularLocation>
</comment>
<comment type="caution">
    <text evidence="16">The sequence shown here is derived from an EMBL/GenBank/DDBJ whole genome shotgun (WGS) entry which is preliminary data.</text>
</comment>
<keyword evidence="5" id="KW-1003">Cell membrane</keyword>
<reference evidence="16 17" key="1">
    <citation type="submission" date="2024-04" db="EMBL/GenBank/DDBJ databases">
        <title>Phyllosticta paracitricarpa is synonymous to the EU quarantine fungus P. citricarpa based on phylogenomic analyses.</title>
        <authorList>
            <consortium name="Lawrence Berkeley National Laboratory"/>
            <person name="Van Ingen-Buijs V.A."/>
            <person name="Van Westerhoven A.C."/>
            <person name="Haridas S."/>
            <person name="Skiadas P."/>
            <person name="Martin F."/>
            <person name="Groenewald J.Z."/>
            <person name="Crous P.W."/>
            <person name="Seidl M.F."/>
        </authorList>
    </citation>
    <scope>NUCLEOTIDE SEQUENCE [LARGE SCALE GENOMIC DNA]</scope>
    <source>
        <strain evidence="16 17">CBS 123374</strain>
    </source>
</reference>
<evidence type="ECO:0000256" key="4">
    <source>
        <dbReference type="ARBA" id="ARBA00022448"/>
    </source>
</evidence>
<evidence type="ECO:0000256" key="7">
    <source>
        <dbReference type="ARBA" id="ARBA00022982"/>
    </source>
</evidence>
<keyword evidence="7" id="KW-0249">Electron transport</keyword>
<feature type="domain" description="FAD-binding FR-type" evidence="15">
    <location>
        <begin position="321"/>
        <end position="455"/>
    </location>
</feature>
<comment type="catalytic activity">
    <reaction evidence="12">
        <text>2 a Fe(II)-siderophore + NADP(+) + H(+) = 2 a Fe(III)-siderophore + NADPH</text>
        <dbReference type="Rhea" id="RHEA:28795"/>
        <dbReference type="Rhea" id="RHEA-COMP:11342"/>
        <dbReference type="Rhea" id="RHEA-COMP:11344"/>
        <dbReference type="ChEBI" id="CHEBI:15378"/>
        <dbReference type="ChEBI" id="CHEBI:29033"/>
        <dbReference type="ChEBI" id="CHEBI:29034"/>
        <dbReference type="ChEBI" id="CHEBI:57783"/>
        <dbReference type="ChEBI" id="CHEBI:58349"/>
        <dbReference type="EC" id="1.16.1.9"/>
    </reaction>
</comment>
<feature type="transmembrane region" description="Helical" evidence="14">
    <location>
        <begin position="118"/>
        <end position="142"/>
    </location>
</feature>
<feature type="compositionally biased region" description="Polar residues" evidence="13">
    <location>
        <begin position="644"/>
        <end position="653"/>
    </location>
</feature>
<keyword evidence="6 14" id="KW-0812">Transmembrane</keyword>
<dbReference type="SFLD" id="SFLDG01168">
    <property type="entry name" value="Ferric_reductase_subgroup_(FRE"/>
    <property type="match status" value="1"/>
</dbReference>
<feature type="transmembrane region" description="Helical" evidence="14">
    <location>
        <begin position="200"/>
        <end position="221"/>
    </location>
</feature>
<keyword evidence="4" id="KW-0813">Transport</keyword>
<dbReference type="Pfam" id="PF01794">
    <property type="entry name" value="Ferric_reduct"/>
    <property type="match status" value="1"/>
</dbReference>
<feature type="transmembrane region" description="Helical" evidence="14">
    <location>
        <begin position="52"/>
        <end position="77"/>
    </location>
</feature>
<name>A0ABR1YWA9_9PEZI</name>
<evidence type="ECO:0000256" key="6">
    <source>
        <dbReference type="ARBA" id="ARBA00022692"/>
    </source>
</evidence>
<dbReference type="InterPro" id="IPR013112">
    <property type="entry name" value="FAD-bd_8"/>
</dbReference>
<evidence type="ECO:0000256" key="2">
    <source>
        <dbReference type="ARBA" id="ARBA00006278"/>
    </source>
</evidence>
<feature type="region of interest" description="Disordered" evidence="13">
    <location>
        <begin position="551"/>
        <end position="659"/>
    </location>
</feature>
<organism evidence="16 17">
    <name type="scientific">Phyllosticta capitalensis</name>
    <dbReference type="NCBI Taxonomy" id="121624"/>
    <lineage>
        <taxon>Eukaryota</taxon>
        <taxon>Fungi</taxon>
        <taxon>Dikarya</taxon>
        <taxon>Ascomycota</taxon>
        <taxon>Pezizomycotina</taxon>
        <taxon>Dothideomycetes</taxon>
        <taxon>Dothideomycetes incertae sedis</taxon>
        <taxon>Botryosphaeriales</taxon>
        <taxon>Phyllostictaceae</taxon>
        <taxon>Phyllosticta</taxon>
    </lineage>
</organism>
<gene>
    <name evidence="16" type="ORF">HDK90DRAFT_186351</name>
</gene>
<dbReference type="PANTHER" id="PTHR32361">
    <property type="entry name" value="FERRIC/CUPRIC REDUCTASE TRANSMEMBRANE COMPONENT"/>
    <property type="match status" value="1"/>
</dbReference>
<evidence type="ECO:0000256" key="14">
    <source>
        <dbReference type="SAM" id="Phobius"/>
    </source>
</evidence>
<comment type="similarity">
    <text evidence="2">Belongs to the ferric reductase (FRE) family.</text>
</comment>
<evidence type="ECO:0000256" key="11">
    <source>
        <dbReference type="ARBA" id="ARBA00023136"/>
    </source>
</evidence>
<dbReference type="InterPro" id="IPR017927">
    <property type="entry name" value="FAD-bd_FR_type"/>
</dbReference>
<keyword evidence="10" id="KW-0406">Ion transport</keyword>
<dbReference type="Proteomes" id="UP001492380">
    <property type="component" value="Unassembled WGS sequence"/>
</dbReference>
<dbReference type="SFLD" id="SFLDS00052">
    <property type="entry name" value="Ferric_Reductase_Domain"/>
    <property type="match status" value="1"/>
</dbReference>